<comment type="caution">
    <text evidence="16">The sequence shown here is derived from an EMBL/GenBank/DDBJ whole genome shotgun (WGS) entry which is preliminary data.</text>
</comment>
<keyword evidence="10" id="KW-0547">Nucleotide-binding</keyword>
<dbReference type="InterPro" id="IPR013820">
    <property type="entry name" value="ATP_PRibTrfase_cat"/>
</dbReference>
<gene>
    <name evidence="16" type="ORF">SAMN05444368_0516</name>
</gene>
<evidence type="ECO:0000313" key="16">
    <source>
        <dbReference type="EMBL" id="SIN63980.1"/>
    </source>
</evidence>
<evidence type="ECO:0000256" key="14">
    <source>
        <dbReference type="NCBIfam" id="TIGR00070"/>
    </source>
</evidence>
<dbReference type="EC" id="2.4.2.17" evidence="5 14"/>
<evidence type="ECO:0000256" key="6">
    <source>
        <dbReference type="ARBA" id="ARBA00022490"/>
    </source>
</evidence>
<evidence type="ECO:0000256" key="4">
    <source>
        <dbReference type="ARBA" id="ARBA00009489"/>
    </source>
</evidence>
<organism evidence="16 17">
    <name type="scientific">Acetomicrobium flavidum</name>
    <dbReference type="NCBI Taxonomy" id="49896"/>
    <lineage>
        <taxon>Bacteria</taxon>
        <taxon>Thermotogati</taxon>
        <taxon>Synergistota</taxon>
        <taxon>Synergistia</taxon>
        <taxon>Synergistales</taxon>
        <taxon>Acetomicrobiaceae</taxon>
        <taxon>Acetomicrobium</taxon>
    </lineage>
</organism>
<evidence type="ECO:0000256" key="12">
    <source>
        <dbReference type="ARBA" id="ARBA00023102"/>
    </source>
</evidence>
<dbReference type="InterPro" id="IPR001348">
    <property type="entry name" value="ATP_PRibTrfase_HisG"/>
</dbReference>
<evidence type="ECO:0000256" key="1">
    <source>
        <dbReference type="ARBA" id="ARBA00000915"/>
    </source>
</evidence>
<dbReference type="Proteomes" id="UP000185093">
    <property type="component" value="Unassembled WGS sequence"/>
</dbReference>
<keyword evidence="8 16" id="KW-0328">Glycosyltransferase</keyword>
<comment type="function">
    <text evidence="13">Catalyzes the condensation of ATP and 5-phosphoribose 1-diphosphate to form N'-(5'-phosphoribosyl)-ATP (PR-ATP). Has a crucial role in the pathway because the rate of histidine biosynthesis seems to be controlled primarily by regulation of HisG enzymatic activity.</text>
</comment>
<evidence type="ECO:0000259" key="15">
    <source>
        <dbReference type="Pfam" id="PF01634"/>
    </source>
</evidence>
<evidence type="ECO:0000256" key="3">
    <source>
        <dbReference type="ARBA" id="ARBA00004667"/>
    </source>
</evidence>
<evidence type="ECO:0000256" key="5">
    <source>
        <dbReference type="ARBA" id="ARBA00011946"/>
    </source>
</evidence>
<dbReference type="PROSITE" id="PS01316">
    <property type="entry name" value="ATP_P_PHORIBOSYLTR"/>
    <property type="match status" value="1"/>
</dbReference>
<dbReference type="PANTHER" id="PTHR21403">
    <property type="entry name" value="ATP PHOSPHORIBOSYLTRANSFERASE ATP-PRTASE"/>
    <property type="match status" value="1"/>
</dbReference>
<comment type="subcellular location">
    <subcellularLocation>
        <location evidence="2">Cytoplasm</location>
    </subcellularLocation>
</comment>
<dbReference type="InterPro" id="IPR018198">
    <property type="entry name" value="ATP_PRibTrfase_CS"/>
</dbReference>
<evidence type="ECO:0000256" key="9">
    <source>
        <dbReference type="ARBA" id="ARBA00022679"/>
    </source>
</evidence>
<dbReference type="PANTHER" id="PTHR21403:SF8">
    <property type="entry name" value="ATP PHOSPHORIBOSYLTRANSFERASE"/>
    <property type="match status" value="1"/>
</dbReference>
<feature type="domain" description="ATP phosphoribosyltransferase catalytic" evidence="15">
    <location>
        <begin position="49"/>
        <end position="204"/>
    </location>
</feature>
<comment type="pathway">
    <text evidence="3">Amino-acid biosynthesis; L-histidine biosynthesis; L-histidine from 5-phospho-alpha-D-ribose 1-diphosphate: step 1/9.</text>
</comment>
<evidence type="ECO:0000256" key="7">
    <source>
        <dbReference type="ARBA" id="ARBA00022605"/>
    </source>
</evidence>
<keyword evidence="7" id="KW-0028">Amino-acid biosynthesis</keyword>
<dbReference type="RefSeq" id="WP_074199173.1">
    <property type="nucleotide sequence ID" value="NZ_DAONBL010000002.1"/>
</dbReference>
<dbReference type="CDD" id="cd13595">
    <property type="entry name" value="PBP2_HisGs"/>
    <property type="match status" value="1"/>
</dbReference>
<keyword evidence="11" id="KW-0067">ATP-binding</keyword>
<keyword evidence="6" id="KW-0963">Cytoplasm</keyword>
<evidence type="ECO:0000256" key="13">
    <source>
        <dbReference type="ARBA" id="ARBA00024861"/>
    </source>
</evidence>
<evidence type="ECO:0000313" key="17">
    <source>
        <dbReference type="Proteomes" id="UP000185093"/>
    </source>
</evidence>
<reference evidence="16 17" key="1">
    <citation type="submission" date="2016-11" db="EMBL/GenBank/DDBJ databases">
        <authorList>
            <person name="Varghese N."/>
            <person name="Submissions S."/>
        </authorList>
    </citation>
    <scope>NUCLEOTIDE SEQUENCE [LARGE SCALE GENOMIC DNA]</scope>
    <source>
        <strain evidence="16 17">DSM 20664</strain>
    </source>
</reference>
<evidence type="ECO:0000256" key="10">
    <source>
        <dbReference type="ARBA" id="ARBA00022741"/>
    </source>
</evidence>
<keyword evidence="9" id="KW-0808">Transferase</keyword>
<sequence length="215" mass="23784">MIKIAIPTGRGQRDAIKALKFAGVPTEKLERASRELSVEEGNFMFFLAKPMDVPLYVYYGTTDLALAGSDVLMEASANLLELADTNLGRCRLVVAGPRSLKPRFDGHEKELMWLRVATKYPNIADRHFASKGVRVEIVKLHGAVELAPRLNIADCILDITQTGTTLEANELTVLEEVSPVSLKLVSRRHGSASYWKECLRITEGIKSNCRGTQDV</sequence>
<evidence type="ECO:0000256" key="11">
    <source>
        <dbReference type="ARBA" id="ARBA00022840"/>
    </source>
</evidence>
<comment type="catalytic activity">
    <reaction evidence="1">
        <text>1-(5-phospho-beta-D-ribosyl)-ATP + diphosphate = 5-phospho-alpha-D-ribose 1-diphosphate + ATP</text>
        <dbReference type="Rhea" id="RHEA:18473"/>
        <dbReference type="ChEBI" id="CHEBI:30616"/>
        <dbReference type="ChEBI" id="CHEBI:33019"/>
        <dbReference type="ChEBI" id="CHEBI:58017"/>
        <dbReference type="ChEBI" id="CHEBI:73183"/>
        <dbReference type="EC" id="2.4.2.17"/>
    </reaction>
</comment>
<dbReference type="Gene3D" id="3.40.190.10">
    <property type="entry name" value="Periplasmic binding protein-like II"/>
    <property type="match status" value="2"/>
</dbReference>
<evidence type="ECO:0000256" key="2">
    <source>
        <dbReference type="ARBA" id="ARBA00004496"/>
    </source>
</evidence>
<dbReference type="GO" id="GO:0016757">
    <property type="term" value="F:glycosyltransferase activity"/>
    <property type="evidence" value="ECO:0007669"/>
    <property type="project" value="UniProtKB-KW"/>
</dbReference>
<dbReference type="NCBIfam" id="TIGR00070">
    <property type="entry name" value="hisG"/>
    <property type="match status" value="1"/>
</dbReference>
<name>A0ABY1JBN0_9BACT</name>
<keyword evidence="12" id="KW-0368">Histidine biosynthesis</keyword>
<protein>
    <recommendedName>
        <fullName evidence="5 14">ATP phosphoribosyltransferase</fullName>
        <ecNumber evidence="5 14">2.4.2.17</ecNumber>
    </recommendedName>
</protein>
<keyword evidence="17" id="KW-1185">Reference proteome</keyword>
<accession>A0ABY1JBN0</accession>
<comment type="similarity">
    <text evidence="4">Belongs to the ATP phosphoribosyltransferase family. Short subfamily.</text>
</comment>
<evidence type="ECO:0000256" key="8">
    <source>
        <dbReference type="ARBA" id="ARBA00022676"/>
    </source>
</evidence>
<dbReference type="InterPro" id="IPR024893">
    <property type="entry name" value="ATP_PRibTrfase_HisG_short"/>
</dbReference>
<proteinExistence type="inferred from homology"/>
<dbReference type="EMBL" id="FSQZ01000001">
    <property type="protein sequence ID" value="SIN63980.1"/>
    <property type="molecule type" value="Genomic_DNA"/>
</dbReference>
<dbReference type="Pfam" id="PF01634">
    <property type="entry name" value="HisG"/>
    <property type="match status" value="1"/>
</dbReference>
<dbReference type="SUPFAM" id="SSF53850">
    <property type="entry name" value="Periplasmic binding protein-like II"/>
    <property type="match status" value="1"/>
</dbReference>